<dbReference type="AlphaFoldDB" id="A0A0S2K735"/>
<gene>
    <name evidence="10" type="ORF">PP2015_3762</name>
</gene>
<dbReference type="CDD" id="cd06225">
    <property type="entry name" value="HAMP"/>
    <property type="match status" value="1"/>
</dbReference>
<protein>
    <submittedName>
        <fullName evidence="10">Methyl-accepting chemotaxis protein</fullName>
    </submittedName>
</protein>
<keyword evidence="11" id="KW-1185">Reference proteome</keyword>
<dbReference type="PRINTS" id="PR00260">
    <property type="entry name" value="CHEMTRNSDUCR"/>
</dbReference>
<evidence type="ECO:0000256" key="2">
    <source>
        <dbReference type="ARBA" id="ARBA00022519"/>
    </source>
</evidence>
<dbReference type="Gene3D" id="1.10.287.950">
    <property type="entry name" value="Methyl-accepting chemotaxis protein"/>
    <property type="match status" value="1"/>
</dbReference>
<feature type="domain" description="Methyl-accepting transducer" evidence="7">
    <location>
        <begin position="269"/>
        <end position="505"/>
    </location>
</feature>
<dbReference type="Pfam" id="PF12729">
    <property type="entry name" value="4HB_MCP_1"/>
    <property type="match status" value="1"/>
</dbReference>
<dbReference type="SUPFAM" id="SSF58104">
    <property type="entry name" value="Methyl-accepting chemotaxis protein (MCP) signaling domain"/>
    <property type="match status" value="1"/>
</dbReference>
<comment type="similarity">
    <text evidence="4">Belongs to the methyl-accepting chemotaxis (MCP) protein family.</text>
</comment>
<keyword evidence="2" id="KW-0997">Cell inner membrane</keyword>
<dbReference type="InterPro" id="IPR003660">
    <property type="entry name" value="HAMP_dom"/>
</dbReference>
<feature type="domain" description="HAMP" evidence="9">
    <location>
        <begin position="211"/>
        <end position="264"/>
    </location>
</feature>
<dbReference type="PATRIC" id="fig|161398.10.peg.3846"/>
<reference evidence="10 11" key="1">
    <citation type="submission" date="2015-11" db="EMBL/GenBank/DDBJ databases">
        <authorList>
            <person name="Zhang Y."/>
            <person name="Guo Z."/>
        </authorList>
    </citation>
    <scope>NUCLEOTIDE SEQUENCE [LARGE SCALE GENOMIC DNA]</scope>
    <source>
        <strain evidence="10 11">KCTC 12086</strain>
    </source>
</reference>
<dbReference type="GO" id="GO:0004888">
    <property type="term" value="F:transmembrane signaling receptor activity"/>
    <property type="evidence" value="ECO:0007669"/>
    <property type="project" value="InterPro"/>
</dbReference>
<dbReference type="EMBL" id="CP013188">
    <property type="protein sequence ID" value="ALO44234.1"/>
    <property type="molecule type" value="Genomic_DNA"/>
</dbReference>
<evidence type="ECO:0000256" key="6">
    <source>
        <dbReference type="SAM" id="Phobius"/>
    </source>
</evidence>
<dbReference type="KEGG" id="pphe:PP2015_3762"/>
<dbReference type="Pfam" id="PF00015">
    <property type="entry name" value="MCPsignal"/>
    <property type="match status" value="1"/>
</dbReference>
<dbReference type="CDD" id="cd11386">
    <property type="entry name" value="MCP_signal"/>
    <property type="match status" value="1"/>
</dbReference>
<dbReference type="SMART" id="SM00283">
    <property type="entry name" value="MA"/>
    <property type="match status" value="1"/>
</dbReference>
<evidence type="ECO:0000259" key="8">
    <source>
        <dbReference type="PROSITE" id="PS50192"/>
    </source>
</evidence>
<dbReference type="GO" id="GO:0007165">
    <property type="term" value="P:signal transduction"/>
    <property type="evidence" value="ECO:0007669"/>
    <property type="project" value="UniProtKB-KW"/>
</dbReference>
<evidence type="ECO:0000313" key="11">
    <source>
        <dbReference type="Proteomes" id="UP000061457"/>
    </source>
</evidence>
<dbReference type="OrthoDB" id="9794183at2"/>
<dbReference type="Proteomes" id="UP000061457">
    <property type="component" value="Chromosome II"/>
</dbReference>
<sequence length="541" mass="59664">MINSLTVQSRLILLACVPIILFIGATLFTLKEVKIIVHDLDELYDLRVIPMQEIKVVSDDYAVIIVDTFHKLRGGAVSKEQAIADILKAQEVARKNWQLYLKNVTSTEEKRLISLAEQQREKVDQLIAIYLSEIRENTFSAKDYSFFVKETYSTFDPLSESFGDLINYQVKQAQLLKIEGDEEAEKVEFSLITLSIVIVFTMLSVGFLIYRSINTPLTKMGKTIEQVVRDTDLTIRVEENGSDEFSKIAIDFNMMMDKFQTMLSQISSAINSLSGLSSQVASSGDQMASSALEQEQQTAMIAQAITEMSSAIAEVSENASRTATYAEDAENLSIEGQKTIEQSIQAIHELAELVVNNAKLINELNNQTTEINQVVMMIQGVAEQTNLLALNAAIEAARAGESGRGFAVVADEVRTLAHNTQKATENIKDMISKLQTQANNAASAMSDAEVRASRSVEMAEHSSQKIQAISSSVSEIASMNIQVSTATEEQTSVTSEMSSSIEGFNLSINEISTSAQNNSVSGKELLDMAERLNHEIKQFKV</sequence>
<feature type="domain" description="T-SNARE coiled-coil homology" evidence="8">
    <location>
        <begin position="456"/>
        <end position="518"/>
    </location>
</feature>
<evidence type="ECO:0000256" key="5">
    <source>
        <dbReference type="PROSITE-ProRule" id="PRU00284"/>
    </source>
</evidence>
<dbReference type="PROSITE" id="PS50192">
    <property type="entry name" value="T_SNARE"/>
    <property type="match status" value="1"/>
</dbReference>
<keyword evidence="6" id="KW-0812">Transmembrane</keyword>
<keyword evidence="2" id="KW-1003">Cell membrane</keyword>
<accession>A0A0S2K735</accession>
<dbReference type="Pfam" id="PF00672">
    <property type="entry name" value="HAMP"/>
    <property type="match status" value="1"/>
</dbReference>
<evidence type="ECO:0000259" key="9">
    <source>
        <dbReference type="PROSITE" id="PS50885"/>
    </source>
</evidence>
<dbReference type="InterPro" id="IPR024478">
    <property type="entry name" value="HlyB_4HB_MCP"/>
</dbReference>
<dbReference type="PANTHER" id="PTHR32089">
    <property type="entry name" value="METHYL-ACCEPTING CHEMOTAXIS PROTEIN MCPB"/>
    <property type="match status" value="1"/>
</dbReference>
<name>A0A0S2K735_9GAMM</name>
<dbReference type="InterPro" id="IPR004089">
    <property type="entry name" value="MCPsignal_dom"/>
</dbReference>
<proteinExistence type="inferred from homology"/>
<dbReference type="SMART" id="SM00304">
    <property type="entry name" value="HAMP"/>
    <property type="match status" value="1"/>
</dbReference>
<dbReference type="GO" id="GO:0005886">
    <property type="term" value="C:plasma membrane"/>
    <property type="evidence" value="ECO:0007669"/>
    <property type="project" value="UniProtKB-SubCell"/>
</dbReference>
<dbReference type="STRING" id="161398.PP2015_3762"/>
<evidence type="ECO:0000259" key="7">
    <source>
        <dbReference type="PROSITE" id="PS50111"/>
    </source>
</evidence>
<comment type="subcellular location">
    <subcellularLocation>
        <location evidence="1">Cell inner membrane</location>
        <topology evidence="1">Multi-pass membrane protein</topology>
    </subcellularLocation>
</comment>
<evidence type="ECO:0000256" key="4">
    <source>
        <dbReference type="ARBA" id="ARBA00029447"/>
    </source>
</evidence>
<evidence type="ECO:0000313" key="10">
    <source>
        <dbReference type="EMBL" id="ALO44234.1"/>
    </source>
</evidence>
<evidence type="ECO:0000256" key="3">
    <source>
        <dbReference type="ARBA" id="ARBA00023224"/>
    </source>
</evidence>
<keyword evidence="3 5" id="KW-0807">Transducer</keyword>
<feature type="transmembrane region" description="Helical" evidence="6">
    <location>
        <begin position="189"/>
        <end position="210"/>
    </location>
</feature>
<dbReference type="RefSeq" id="WP_058032108.1">
    <property type="nucleotide sequence ID" value="NZ_CP013188.1"/>
</dbReference>
<dbReference type="PROSITE" id="PS50111">
    <property type="entry name" value="CHEMOTAXIS_TRANSDUC_2"/>
    <property type="match status" value="1"/>
</dbReference>
<keyword evidence="6" id="KW-0472">Membrane</keyword>
<dbReference type="GO" id="GO:0006935">
    <property type="term" value="P:chemotaxis"/>
    <property type="evidence" value="ECO:0007669"/>
    <property type="project" value="InterPro"/>
</dbReference>
<keyword evidence="6" id="KW-1133">Transmembrane helix</keyword>
<dbReference type="FunFam" id="1.10.287.950:FF:000001">
    <property type="entry name" value="Methyl-accepting chemotaxis sensory transducer"/>
    <property type="match status" value="1"/>
</dbReference>
<dbReference type="PROSITE" id="PS50885">
    <property type="entry name" value="HAMP"/>
    <property type="match status" value="1"/>
</dbReference>
<feature type="transmembrane region" description="Helical" evidence="6">
    <location>
        <begin position="12"/>
        <end position="30"/>
    </location>
</feature>
<dbReference type="PANTHER" id="PTHR32089:SF120">
    <property type="entry name" value="METHYL-ACCEPTING CHEMOTAXIS PROTEIN TLPQ"/>
    <property type="match status" value="1"/>
</dbReference>
<organism evidence="10 11">
    <name type="scientific">Pseudoalteromonas phenolica</name>
    <dbReference type="NCBI Taxonomy" id="161398"/>
    <lineage>
        <taxon>Bacteria</taxon>
        <taxon>Pseudomonadati</taxon>
        <taxon>Pseudomonadota</taxon>
        <taxon>Gammaproteobacteria</taxon>
        <taxon>Alteromonadales</taxon>
        <taxon>Pseudoalteromonadaceae</taxon>
        <taxon>Pseudoalteromonas</taxon>
    </lineage>
</organism>
<dbReference type="InterPro" id="IPR000727">
    <property type="entry name" value="T_SNARE_dom"/>
</dbReference>
<evidence type="ECO:0000256" key="1">
    <source>
        <dbReference type="ARBA" id="ARBA00004429"/>
    </source>
</evidence>
<dbReference type="InterPro" id="IPR004090">
    <property type="entry name" value="Chemotax_Me-accpt_rcpt"/>
</dbReference>